<evidence type="ECO:0000256" key="1">
    <source>
        <dbReference type="ARBA" id="ARBA00010641"/>
    </source>
</evidence>
<feature type="domain" description="RNA polymerase sigma-70 ECF-like HTH" evidence="5">
    <location>
        <begin position="12"/>
        <end position="183"/>
    </location>
</feature>
<sequence>MYNDKKYLISSSVVKKAKEGDQLAFETIYETYFQRINFMVKQYILDDEEAKDITHDIFINVYQNIGKLKEENAFHSWLYRMTYNTCSNYNRVKYREVVFNEEKAAEDVVDIKVKKTSDIIENQRIMNVIEESLQGMSDVLKSVGTLKYFAGLKIEEIAEILDIPKGTVKSRLNKVRILLKKDLKKHGISPHIYGFALFFPQTISIVYEQMFQQTTTGKISLSSLLAKEAVVENIGILVAANAKVITGIFAIVTAGIFAGVSLQQEPTPVKEVIPEKPKEVVEVKEEPSISPAEIVAINYPTQWTNESIFIEVQTTNNEYDAIAIDGVITNQIDYNGTYQIQLLKDEQVIDQREIVVTNIDRDSPQAHGKQEDNRFTIYLTDDISGVDPDSIVLIRKGSKSNEYHYDSVNRILTIETKKDYSDLVYIYDYAGNELKIVFN</sequence>
<dbReference type="Gene3D" id="1.10.1740.10">
    <property type="match status" value="1"/>
</dbReference>
<evidence type="ECO:0000256" key="2">
    <source>
        <dbReference type="ARBA" id="ARBA00023015"/>
    </source>
</evidence>
<protein>
    <submittedName>
        <fullName evidence="6">RNA polymerase sigma factor (Sigma-70 family)</fullName>
    </submittedName>
</protein>
<dbReference type="EMBL" id="JAUSUR010000001">
    <property type="protein sequence ID" value="MDQ0360310.1"/>
    <property type="molecule type" value="Genomic_DNA"/>
</dbReference>
<proteinExistence type="inferred from homology"/>
<comment type="caution">
    <text evidence="6">The sequence shown here is derived from an EMBL/GenBank/DDBJ whole genome shotgun (WGS) entry which is preliminary data.</text>
</comment>
<dbReference type="InterPro" id="IPR039425">
    <property type="entry name" value="RNA_pol_sigma-70-like"/>
</dbReference>
<organism evidence="6 7">
    <name type="scientific">Breznakia pachnodae</name>
    <dbReference type="NCBI Taxonomy" id="265178"/>
    <lineage>
        <taxon>Bacteria</taxon>
        <taxon>Bacillati</taxon>
        <taxon>Bacillota</taxon>
        <taxon>Erysipelotrichia</taxon>
        <taxon>Erysipelotrichales</taxon>
        <taxon>Erysipelotrichaceae</taxon>
        <taxon>Breznakia</taxon>
    </lineage>
</organism>
<keyword evidence="2" id="KW-0805">Transcription regulation</keyword>
<comment type="similarity">
    <text evidence="1">Belongs to the sigma-70 factor family. ECF subfamily.</text>
</comment>
<dbReference type="PANTHER" id="PTHR43133">
    <property type="entry name" value="RNA POLYMERASE ECF-TYPE SIGMA FACTO"/>
    <property type="match status" value="1"/>
</dbReference>
<name>A0ABU0E0A9_9FIRM</name>
<dbReference type="Gene3D" id="1.10.10.10">
    <property type="entry name" value="Winged helix-like DNA-binding domain superfamily/Winged helix DNA-binding domain"/>
    <property type="match status" value="1"/>
</dbReference>
<dbReference type="Proteomes" id="UP001230220">
    <property type="component" value="Unassembled WGS sequence"/>
</dbReference>
<evidence type="ECO:0000256" key="4">
    <source>
        <dbReference type="ARBA" id="ARBA00023163"/>
    </source>
</evidence>
<accession>A0ABU0E0A9</accession>
<keyword evidence="4" id="KW-0804">Transcription</keyword>
<dbReference type="NCBIfam" id="TIGR02937">
    <property type="entry name" value="sigma70-ECF"/>
    <property type="match status" value="1"/>
</dbReference>
<dbReference type="InterPro" id="IPR013324">
    <property type="entry name" value="RNA_pol_sigma_r3/r4-like"/>
</dbReference>
<keyword evidence="7" id="KW-1185">Reference proteome</keyword>
<dbReference type="RefSeq" id="WP_307406114.1">
    <property type="nucleotide sequence ID" value="NZ_JAUSUR010000001.1"/>
</dbReference>
<dbReference type="InterPro" id="IPR013325">
    <property type="entry name" value="RNA_pol_sigma_r2"/>
</dbReference>
<gene>
    <name evidence="6" type="ORF">J2S15_001041</name>
</gene>
<evidence type="ECO:0000256" key="3">
    <source>
        <dbReference type="ARBA" id="ARBA00023082"/>
    </source>
</evidence>
<evidence type="ECO:0000313" key="6">
    <source>
        <dbReference type="EMBL" id="MDQ0360310.1"/>
    </source>
</evidence>
<evidence type="ECO:0000259" key="5">
    <source>
        <dbReference type="Pfam" id="PF07638"/>
    </source>
</evidence>
<keyword evidence="3" id="KW-0731">Sigma factor</keyword>
<dbReference type="InterPro" id="IPR036388">
    <property type="entry name" value="WH-like_DNA-bd_sf"/>
</dbReference>
<reference evidence="6 7" key="1">
    <citation type="submission" date="2023-07" db="EMBL/GenBank/DDBJ databases">
        <title>Genomic Encyclopedia of Type Strains, Phase IV (KMG-IV): sequencing the most valuable type-strain genomes for metagenomic binning, comparative biology and taxonomic classification.</title>
        <authorList>
            <person name="Goeker M."/>
        </authorList>
    </citation>
    <scope>NUCLEOTIDE SEQUENCE [LARGE SCALE GENOMIC DNA]</scope>
    <source>
        <strain evidence="6 7">DSM 16784</strain>
    </source>
</reference>
<dbReference type="Pfam" id="PF07638">
    <property type="entry name" value="Sigma70_ECF"/>
    <property type="match status" value="1"/>
</dbReference>
<dbReference type="SUPFAM" id="SSF88946">
    <property type="entry name" value="Sigma2 domain of RNA polymerase sigma factors"/>
    <property type="match status" value="1"/>
</dbReference>
<dbReference type="SUPFAM" id="SSF88659">
    <property type="entry name" value="Sigma3 and sigma4 domains of RNA polymerase sigma factors"/>
    <property type="match status" value="1"/>
</dbReference>
<dbReference type="InterPro" id="IPR053812">
    <property type="entry name" value="HTH_Sigma70_ECF-like"/>
</dbReference>
<dbReference type="PANTHER" id="PTHR43133:SF51">
    <property type="entry name" value="RNA POLYMERASE SIGMA FACTOR"/>
    <property type="match status" value="1"/>
</dbReference>
<dbReference type="InterPro" id="IPR014284">
    <property type="entry name" value="RNA_pol_sigma-70_dom"/>
</dbReference>
<evidence type="ECO:0000313" key="7">
    <source>
        <dbReference type="Proteomes" id="UP001230220"/>
    </source>
</evidence>
<dbReference type="CDD" id="cd06171">
    <property type="entry name" value="Sigma70_r4"/>
    <property type="match status" value="1"/>
</dbReference>